<protein>
    <recommendedName>
        <fullName evidence="2">DUF7099 domain-containing protein</fullName>
    </recommendedName>
</protein>
<organism evidence="3 4">
    <name type="scientific">Knufia obscura</name>
    <dbReference type="NCBI Taxonomy" id="1635080"/>
    <lineage>
        <taxon>Eukaryota</taxon>
        <taxon>Fungi</taxon>
        <taxon>Dikarya</taxon>
        <taxon>Ascomycota</taxon>
        <taxon>Pezizomycotina</taxon>
        <taxon>Eurotiomycetes</taxon>
        <taxon>Chaetothyriomycetidae</taxon>
        <taxon>Chaetothyriales</taxon>
        <taxon>Trichomeriaceae</taxon>
        <taxon>Knufia</taxon>
    </lineage>
</organism>
<dbReference type="GeneID" id="90002595"/>
<proteinExistence type="predicted"/>
<feature type="compositionally biased region" description="Basic and acidic residues" evidence="1">
    <location>
        <begin position="409"/>
        <end position="419"/>
    </location>
</feature>
<evidence type="ECO:0000259" key="2">
    <source>
        <dbReference type="Pfam" id="PF23388"/>
    </source>
</evidence>
<dbReference type="Pfam" id="PF23388">
    <property type="entry name" value="DUF7099"/>
    <property type="match status" value="1"/>
</dbReference>
<dbReference type="InterPro" id="IPR011048">
    <property type="entry name" value="Haem_d1_sf"/>
</dbReference>
<evidence type="ECO:0000313" key="4">
    <source>
        <dbReference type="Proteomes" id="UP001334248"/>
    </source>
</evidence>
<evidence type="ECO:0000256" key="1">
    <source>
        <dbReference type="SAM" id="MobiDB-lite"/>
    </source>
</evidence>
<dbReference type="SUPFAM" id="SSF51004">
    <property type="entry name" value="C-terminal (heme d1) domain of cytochrome cd1-nitrite reductase"/>
    <property type="match status" value="1"/>
</dbReference>
<keyword evidence="4" id="KW-1185">Reference proteome</keyword>
<dbReference type="RefSeq" id="XP_064727044.1">
    <property type="nucleotide sequence ID" value="XM_064877542.1"/>
</dbReference>
<feature type="region of interest" description="Disordered" evidence="1">
    <location>
        <begin position="477"/>
        <end position="519"/>
    </location>
</feature>
<reference evidence="3 4" key="1">
    <citation type="journal article" date="2023" name="Res Sq">
        <title>Genomic and morphological characterization of Knufia obscura isolated from the Mars 2020 spacecraft assembly facility.</title>
        <authorList>
            <person name="Chander A.M."/>
            <person name="Teixeira M.M."/>
            <person name="Singh N.K."/>
            <person name="Williams M.P."/>
            <person name="Parker C.W."/>
            <person name="Leo P."/>
            <person name="Stajich J.E."/>
            <person name="Torok T."/>
            <person name="Tighe S."/>
            <person name="Mason C.E."/>
            <person name="Venkateswaran K."/>
        </authorList>
    </citation>
    <scope>NUCLEOTIDE SEQUENCE [LARGE SCALE GENOMIC DNA]</scope>
    <source>
        <strain evidence="3 4">CCFEE 5817</strain>
    </source>
</reference>
<dbReference type="InterPro" id="IPR055525">
    <property type="entry name" value="DUF7099"/>
</dbReference>
<name>A0ABR0RE92_9EURO</name>
<comment type="caution">
    <text evidence="3">The sequence shown here is derived from an EMBL/GenBank/DDBJ whole genome shotgun (WGS) entry which is preliminary data.</text>
</comment>
<feature type="compositionally biased region" description="Polar residues" evidence="1">
    <location>
        <begin position="484"/>
        <end position="519"/>
    </location>
</feature>
<gene>
    <name evidence="3" type="ORF">PMZ80_009146</name>
</gene>
<dbReference type="EMBL" id="JAVHJV010000012">
    <property type="protein sequence ID" value="KAK5938954.1"/>
    <property type="molecule type" value="Genomic_DNA"/>
</dbReference>
<dbReference type="Proteomes" id="UP001334248">
    <property type="component" value="Unassembled WGS sequence"/>
</dbReference>
<sequence length="951" mass="105128">MSHETLASAWSALADLQDLTAGLRDTIGNSTLRSIRSSYDPEETPRRFLEYAHELSLSFDAIRFLSKIDSKSTLLLQEDLVSAVAHFLNGLANDCVGDQAVLRDASQKLILGHAFCSAVATLRTCAWDCRPELRTVLCRHAGKLLSNAPVKDESLWLIQTLANLLVAHYGSATPLGQGTDQSKTRWKMLWESKAQRQTNIQEMVRRATDTNVTSAERIVPMLDLCQLYWDTDALLVQACAGLTEQQHLARVFYVPSDDDAIRLALEVRFAIQEQFAVRNMRSSSGPDSLQTQAYVMFRPGLRQQCVSDACSCKFDPRALQLISDARSAQNSLLRSAVSAAFTDSAILNISHDIFDHIYSGYGLRLRRWSTSMNAAPRALAECPEDEAQSMPQIMPLRPRLMSSHSLDEGVGHQHLEVKPRSVSQPNIHRRYSRPPMPVTRASDRNGLPTIRMETQVEEDPASYDGFEDTYEAEAIPELDGTPSEHPQSPLSSPDLTRNESITTATTSSGPRSNVASSLQPRLASSIYEHKADESFPEPVIITERPRITSPDDFEKSYPEVAVGPVTSIQEDNMSLFSENGSMPATTRSGGRLPSQKKWNGLFKGSKKSSFATPTVRFFASGKYMIAWTRYGGTCFDVSNPDDSKVQPINAGDIVLGAGGSRRYAVVARHNEAYTLSVYNLGDLEPGFKVNLGSCPKAMEMSKDDKYLAIKYAHVVRIFDLHERKKIDHKLPKMEGTKTIPGGHLVAFAHDSQSFMASTRMGPEKVLTYWSWCMDTAKHSVVHSNAPCGNIDDHGLTTLAVAGPSVRGIPTGFLSTFTEKGVPVILSMSSQQAHAIPLRTSRDMIGTRVHSAGVHVDPHTKKSNLVLVNHNNDVFWVSDLFGRGQDIQRFKSLKRAKSMKPELLVAMPNADEASIFWIDQKLQSGMLMKVGRSGGMTRPVEIRLDIEPMCGA</sequence>
<feature type="domain" description="DUF7099" evidence="2">
    <location>
        <begin position="617"/>
        <end position="929"/>
    </location>
</feature>
<accession>A0ABR0RE92</accession>
<feature type="region of interest" description="Disordered" evidence="1">
    <location>
        <begin position="409"/>
        <end position="463"/>
    </location>
</feature>
<evidence type="ECO:0000313" key="3">
    <source>
        <dbReference type="EMBL" id="KAK5938954.1"/>
    </source>
</evidence>